<keyword evidence="1" id="KW-0472">Membrane</keyword>
<dbReference type="KEGG" id="aft:BBF96_11675"/>
<evidence type="ECO:0000313" key="3">
    <source>
        <dbReference type="Proteomes" id="UP000267250"/>
    </source>
</evidence>
<evidence type="ECO:0000256" key="1">
    <source>
        <dbReference type="SAM" id="Phobius"/>
    </source>
</evidence>
<dbReference type="Proteomes" id="UP000267250">
    <property type="component" value="Chromosome"/>
</dbReference>
<proteinExistence type="predicted"/>
<protein>
    <submittedName>
        <fullName evidence="2">Uncharacterized protein</fullName>
    </submittedName>
</protein>
<dbReference type="EMBL" id="CP016379">
    <property type="protein sequence ID" value="AZR73992.1"/>
    <property type="molecule type" value="Genomic_DNA"/>
</dbReference>
<keyword evidence="1" id="KW-0812">Transmembrane</keyword>
<organism evidence="2 3">
    <name type="scientific">Anoxybacter fermentans</name>
    <dbReference type="NCBI Taxonomy" id="1323375"/>
    <lineage>
        <taxon>Bacteria</taxon>
        <taxon>Bacillati</taxon>
        <taxon>Bacillota</taxon>
        <taxon>Clostridia</taxon>
        <taxon>Halanaerobiales</taxon>
        <taxon>Anoxybacter</taxon>
    </lineage>
</organism>
<dbReference type="OrthoDB" id="3613552at2"/>
<accession>A0A3Q9HRA1</accession>
<evidence type="ECO:0000313" key="2">
    <source>
        <dbReference type="EMBL" id="AZR73992.1"/>
    </source>
</evidence>
<reference evidence="2 3" key="1">
    <citation type="submission" date="2016-07" db="EMBL/GenBank/DDBJ databases">
        <title>Genome and transcriptome analysis of iron-reducing fermentative bacteria Anoxybacter fermentans.</title>
        <authorList>
            <person name="Zeng X."/>
            <person name="Shao Z."/>
        </authorList>
    </citation>
    <scope>NUCLEOTIDE SEQUENCE [LARGE SCALE GENOMIC DNA]</scope>
    <source>
        <strain evidence="2 3">DY22613</strain>
    </source>
</reference>
<sequence>MFLSLNKNFKYYYYSRNISITGDIFHSLVIMSLLLGQKNATSIMGILVAINAVVRVLTSILISKKVDKINEKKAMIYLDILALRQML</sequence>
<feature type="transmembrane region" description="Helical" evidence="1">
    <location>
        <begin position="20"/>
        <end position="37"/>
    </location>
</feature>
<dbReference type="AlphaFoldDB" id="A0A3Q9HRA1"/>
<keyword evidence="1" id="KW-1133">Transmembrane helix</keyword>
<dbReference type="RefSeq" id="WP_127017343.1">
    <property type="nucleotide sequence ID" value="NZ_CP016379.1"/>
</dbReference>
<keyword evidence="3" id="KW-1185">Reference proteome</keyword>
<feature type="transmembrane region" description="Helical" evidence="1">
    <location>
        <begin position="43"/>
        <end position="63"/>
    </location>
</feature>
<gene>
    <name evidence="2" type="ORF">BBF96_11675</name>
</gene>
<name>A0A3Q9HRA1_9FIRM</name>